<dbReference type="InterPro" id="IPR056681">
    <property type="entry name" value="DUF7779"/>
</dbReference>
<protein>
    <submittedName>
        <fullName evidence="3">Tetratricopeptide repeat protein</fullName>
    </submittedName>
</protein>
<dbReference type="EMBL" id="JBHSBI010000054">
    <property type="protein sequence ID" value="MFC4016025.1"/>
    <property type="molecule type" value="Genomic_DNA"/>
</dbReference>
<proteinExistence type="predicted"/>
<dbReference type="SUPFAM" id="SSF52540">
    <property type="entry name" value="P-loop containing nucleoside triphosphate hydrolases"/>
    <property type="match status" value="1"/>
</dbReference>
<name>A0ABV8GPY9_9ACTN</name>
<gene>
    <name evidence="3" type="ORF">ACFOY2_53060</name>
</gene>
<dbReference type="RefSeq" id="WP_379535820.1">
    <property type="nucleotide sequence ID" value="NZ_JBHSBI010000054.1"/>
</dbReference>
<dbReference type="PANTHER" id="PTHR46082">
    <property type="entry name" value="ATP/GTP-BINDING PROTEIN-RELATED"/>
    <property type="match status" value="1"/>
</dbReference>
<evidence type="ECO:0000313" key="3">
    <source>
        <dbReference type="EMBL" id="MFC4016025.1"/>
    </source>
</evidence>
<organism evidence="3 4">
    <name type="scientific">Nonomuraea purpurea</name>
    <dbReference type="NCBI Taxonomy" id="1849276"/>
    <lineage>
        <taxon>Bacteria</taxon>
        <taxon>Bacillati</taxon>
        <taxon>Actinomycetota</taxon>
        <taxon>Actinomycetes</taxon>
        <taxon>Streptosporangiales</taxon>
        <taxon>Streptosporangiaceae</taxon>
        <taxon>Nonomuraea</taxon>
    </lineage>
</organism>
<sequence>MTPPADNASDRQSHVCLDATASGQGQVYQAGGHQTINHNYPPQPEPGQIVEGDIPQRPPGFQERPHLMERLAELLGEPGTSGPDAGIGAAVICAVGGTPGVGKTLMAASYAWACQAARWPVVAWIPAETTEQIHTGLAALAQRLDQRQADDDAATAATRVKAWLAATERPTLLVFDNATDVATVRRWCPATGATRVVITTRNRAFLRLFEPVEVEVFTSAQAQAFLYRRTGQDDPAGATGLADDLGHLPLALDQAATVIARLRLSYAAYRALLRDFPVAEYLPARPGDPYPVGAAEAILLSITQAESTVPDAAALLSVLSVLSSAGIPLAVLHALTASTGLETVRVRQLLADLADTSLITYSEDGTSVLIHRLVQRVLRERAAHQGTLDTVLSQAVDLLHTFNAALPDGPAMWAARAVVEMLVEQTDTVYRWTLMGNGLSADLLSLRQWCGRHLYDLADFTRAIPLLKTTLADLERVLGADHPDTLNSRNNLAYAYQTAGDLSRAILLHEATLADSERVLGTHHPDTLNSRNNLAYAYQTAGDLSRAILLHEATLADRDRLLGPDHPDTLTSRNNLALAYQMAGDLGRAIPLMKATLANCERVLGTDHPDTLTSRNNLATAHREAGDLGRAIPLHEATLADRDRLLGTDHPDTLTSRHNLASAYREAGDLGRAIPLHEATLAGFEQLLGADHPHTLTSRNNLAGVYEMAGDLGRAILLHEATLADRERVLGADHPDTLQSRNNLAAAYQMVADLGRAIPLYEQTLADYERVLGGDHPDTLISRNNLAAAYQMAGDLSRAIPLLKAALVDCERVLGADHSRTRVVRKNLEKAVRRMQPERKHDS</sequence>
<dbReference type="Gene3D" id="3.40.50.300">
    <property type="entry name" value="P-loop containing nucleotide triphosphate hydrolases"/>
    <property type="match status" value="1"/>
</dbReference>
<reference evidence="4" key="1">
    <citation type="journal article" date="2019" name="Int. J. Syst. Evol. Microbiol.">
        <title>The Global Catalogue of Microorganisms (GCM) 10K type strain sequencing project: providing services to taxonomists for standard genome sequencing and annotation.</title>
        <authorList>
            <consortium name="The Broad Institute Genomics Platform"/>
            <consortium name="The Broad Institute Genome Sequencing Center for Infectious Disease"/>
            <person name="Wu L."/>
            <person name="Ma J."/>
        </authorList>
    </citation>
    <scope>NUCLEOTIDE SEQUENCE [LARGE SCALE GENOMIC DNA]</scope>
    <source>
        <strain evidence="4">TBRC 1276</strain>
    </source>
</reference>
<evidence type="ECO:0000313" key="4">
    <source>
        <dbReference type="Proteomes" id="UP001595851"/>
    </source>
</evidence>
<accession>A0ABV8GPY9</accession>
<dbReference type="InterPro" id="IPR002182">
    <property type="entry name" value="NB-ARC"/>
</dbReference>
<evidence type="ECO:0000259" key="2">
    <source>
        <dbReference type="Pfam" id="PF25000"/>
    </source>
</evidence>
<comment type="caution">
    <text evidence="3">The sequence shown here is derived from an EMBL/GenBank/DDBJ whole genome shotgun (WGS) entry which is preliminary data.</text>
</comment>
<dbReference type="Pfam" id="PF25000">
    <property type="entry name" value="DUF7779"/>
    <property type="match status" value="1"/>
</dbReference>
<dbReference type="PANTHER" id="PTHR46082:SF6">
    <property type="entry name" value="AAA+ ATPASE DOMAIN-CONTAINING PROTEIN-RELATED"/>
    <property type="match status" value="1"/>
</dbReference>
<dbReference type="Pfam" id="PF00931">
    <property type="entry name" value="NB-ARC"/>
    <property type="match status" value="1"/>
</dbReference>
<dbReference type="InterPro" id="IPR027417">
    <property type="entry name" value="P-loop_NTPase"/>
</dbReference>
<keyword evidence="4" id="KW-1185">Reference proteome</keyword>
<dbReference type="InterPro" id="IPR053137">
    <property type="entry name" value="NLR-like"/>
</dbReference>
<dbReference type="Pfam" id="PF13424">
    <property type="entry name" value="TPR_12"/>
    <property type="match status" value="3"/>
</dbReference>
<dbReference type="Proteomes" id="UP001595851">
    <property type="component" value="Unassembled WGS sequence"/>
</dbReference>
<dbReference type="InterPro" id="IPR011990">
    <property type="entry name" value="TPR-like_helical_dom_sf"/>
</dbReference>
<evidence type="ECO:0000259" key="1">
    <source>
        <dbReference type="Pfam" id="PF00931"/>
    </source>
</evidence>
<dbReference type="Gene3D" id="1.25.40.10">
    <property type="entry name" value="Tetratricopeptide repeat domain"/>
    <property type="match status" value="2"/>
</dbReference>
<dbReference type="PRINTS" id="PR00381">
    <property type="entry name" value="KINESINLIGHT"/>
</dbReference>
<feature type="domain" description="DUF7779" evidence="2">
    <location>
        <begin position="305"/>
        <end position="382"/>
    </location>
</feature>
<dbReference type="Pfam" id="PF13374">
    <property type="entry name" value="TPR_10"/>
    <property type="match status" value="2"/>
</dbReference>
<dbReference type="SUPFAM" id="SSF48452">
    <property type="entry name" value="TPR-like"/>
    <property type="match status" value="3"/>
</dbReference>
<feature type="domain" description="NB-ARC" evidence="1">
    <location>
        <begin position="92"/>
        <end position="205"/>
    </location>
</feature>